<dbReference type="EMBL" id="BAABKN010000032">
    <property type="protein sequence ID" value="GAA4756487.1"/>
    <property type="molecule type" value="Genomic_DNA"/>
</dbReference>
<evidence type="ECO:0008006" key="3">
    <source>
        <dbReference type="Google" id="ProtNLM"/>
    </source>
</evidence>
<protein>
    <recommendedName>
        <fullName evidence="3">WXG100 family type VII secretion target</fullName>
    </recommendedName>
</protein>
<gene>
    <name evidence="1" type="ORF">GCM10023350_47600</name>
</gene>
<keyword evidence="2" id="KW-1185">Reference proteome</keyword>
<name>A0ABP8ZGQ1_9ACTN</name>
<evidence type="ECO:0000313" key="2">
    <source>
        <dbReference type="Proteomes" id="UP001499882"/>
    </source>
</evidence>
<reference evidence="2" key="1">
    <citation type="journal article" date="2019" name="Int. J. Syst. Evol. Microbiol.">
        <title>The Global Catalogue of Microorganisms (GCM) 10K type strain sequencing project: providing services to taxonomists for standard genome sequencing and annotation.</title>
        <authorList>
            <consortium name="The Broad Institute Genomics Platform"/>
            <consortium name="The Broad Institute Genome Sequencing Center for Infectious Disease"/>
            <person name="Wu L."/>
            <person name="Ma J."/>
        </authorList>
    </citation>
    <scope>NUCLEOTIDE SEQUENCE [LARGE SCALE GENOMIC DNA]</scope>
    <source>
        <strain evidence="2">JCM 18532</strain>
    </source>
</reference>
<organism evidence="1 2">
    <name type="scientific">Nocardioides endophyticus</name>
    <dbReference type="NCBI Taxonomy" id="1353775"/>
    <lineage>
        <taxon>Bacteria</taxon>
        <taxon>Bacillati</taxon>
        <taxon>Actinomycetota</taxon>
        <taxon>Actinomycetes</taxon>
        <taxon>Propionibacteriales</taxon>
        <taxon>Nocardioidaceae</taxon>
        <taxon>Nocardioides</taxon>
    </lineage>
</organism>
<comment type="caution">
    <text evidence="1">The sequence shown here is derived from an EMBL/GenBank/DDBJ whole genome shotgun (WGS) entry which is preliminary data.</text>
</comment>
<evidence type="ECO:0000313" key="1">
    <source>
        <dbReference type="EMBL" id="GAA4756487.1"/>
    </source>
</evidence>
<sequence length="99" mass="10018">MSLEMLKADVDAAAQQIQAAADGAAATKPGSHLAGVGTALPGSTSAGAVQALVESWDTAVAEWHRDASGLAERMSAAADHLQATDEVVSRGFGRPMMAQ</sequence>
<dbReference type="RefSeq" id="WP_345529592.1">
    <property type="nucleotide sequence ID" value="NZ_BAABKN010000032.1"/>
</dbReference>
<accession>A0ABP8ZGQ1</accession>
<dbReference type="Proteomes" id="UP001499882">
    <property type="component" value="Unassembled WGS sequence"/>
</dbReference>
<proteinExistence type="predicted"/>